<organism evidence="2 3">
    <name type="scientific">Candidatus Regiella insecticola 5.15</name>
    <dbReference type="NCBI Taxonomy" id="1005043"/>
    <lineage>
        <taxon>Bacteria</taxon>
        <taxon>Pseudomonadati</taxon>
        <taxon>Pseudomonadota</taxon>
        <taxon>Gammaproteobacteria</taxon>
        <taxon>Enterobacterales</taxon>
        <taxon>Enterobacteriaceae</taxon>
        <taxon>aphid secondary symbionts</taxon>
        <taxon>Candidatus Regiella</taxon>
    </lineage>
</organism>
<dbReference type="EMBL" id="AGCA01000090">
    <property type="protein sequence ID" value="EGY29597.1"/>
    <property type="molecule type" value="Genomic_DNA"/>
</dbReference>
<comment type="caution">
    <text evidence="2">The sequence shown here is derived from an EMBL/GenBank/DDBJ whole genome shotgun (WGS) entry which is preliminary data.</text>
</comment>
<reference evidence="2 3" key="1">
    <citation type="journal article" date="2012" name="Genome Res.">
        <title>Genomic basis of endosymbiont-conferred protection against an insect parasitoid.</title>
        <authorList>
            <person name="Hansen A.K."/>
            <person name="Vorburger C."/>
            <person name="Moran N.A."/>
        </authorList>
    </citation>
    <scope>NUCLEOTIDE SEQUENCE [LARGE SCALE GENOMIC DNA]</scope>
    <source>
        <strain evidence="3">R5.15</strain>
    </source>
</reference>
<evidence type="ECO:0000313" key="2">
    <source>
        <dbReference type="EMBL" id="EGY29597.1"/>
    </source>
</evidence>
<keyword evidence="3" id="KW-1185">Reference proteome</keyword>
<protein>
    <submittedName>
        <fullName evidence="2">DNA primase</fullName>
    </submittedName>
</protein>
<feature type="domain" description="DUF5710" evidence="1">
    <location>
        <begin position="55"/>
        <end position="98"/>
    </location>
</feature>
<dbReference type="Proteomes" id="UP000004116">
    <property type="component" value="Unassembled WGS sequence"/>
</dbReference>
<dbReference type="AlphaFoldDB" id="G2GXD0"/>
<dbReference type="InterPro" id="IPR043764">
    <property type="entry name" value="DUF5710"/>
</dbReference>
<evidence type="ECO:0000259" key="1">
    <source>
        <dbReference type="Pfam" id="PF18974"/>
    </source>
</evidence>
<accession>G2GXD0</accession>
<dbReference type="RefSeq" id="WP_006706124.1">
    <property type="nucleotide sequence ID" value="NZ_AGCA01000090.1"/>
</dbReference>
<dbReference type="Pfam" id="PF18974">
    <property type="entry name" value="DUF5710"/>
    <property type="match status" value="1"/>
</dbReference>
<evidence type="ECO:0000313" key="3">
    <source>
        <dbReference type="Proteomes" id="UP000004116"/>
    </source>
</evidence>
<name>G2GXD0_9ENTR</name>
<gene>
    <name evidence="2" type="ORF">Rin_00004190</name>
</gene>
<feature type="non-terminal residue" evidence="2">
    <location>
        <position position="1"/>
    </location>
</feature>
<sequence>SPFGVTEQRQKKYCFQAPHQTTVGGRARVSKASWHMELKAFTQTANGIDLNMEKKFYLNVPYGEKDIAKNKGARWDPDKKKWYVPEGSNSLTFIRWVPELTPDNNYNLYSENYFIAESIRRCWKCSENISLYAFYLPAGYKYLDIFGVEDDWEEEVPNVWNDTCEGMEMYDKATNSVWRWAEQPCLSPASYVVKISDQALQKIQKFSSSYLFGYSKTIKSSYYANHCPHCNRLQGDFMIYEEPGGAFCAVSANQARQIKLHPVKDSIFLKGGTMVSTYDFINDYTMLPL</sequence>
<dbReference type="OrthoDB" id="9792687at2"/>
<proteinExistence type="predicted"/>